<proteinExistence type="inferred from homology"/>
<evidence type="ECO:0000256" key="4">
    <source>
        <dbReference type="ARBA" id="ARBA00022801"/>
    </source>
</evidence>
<dbReference type="Proteomes" id="UP000326838">
    <property type="component" value="Unassembled WGS sequence"/>
</dbReference>
<evidence type="ECO:0000313" key="10">
    <source>
        <dbReference type="EMBL" id="KAA9135446.1"/>
    </source>
</evidence>
<dbReference type="InterPro" id="IPR029018">
    <property type="entry name" value="Hex-like_dom2"/>
</dbReference>
<evidence type="ECO:0000256" key="7">
    <source>
        <dbReference type="SAM" id="MobiDB-lite"/>
    </source>
</evidence>
<dbReference type="SUPFAM" id="SSF55545">
    <property type="entry name" value="beta-N-acetylhexosaminidase-like domain"/>
    <property type="match status" value="1"/>
</dbReference>
<dbReference type="PRINTS" id="PR00738">
    <property type="entry name" value="GLHYDRLASE20"/>
</dbReference>
<evidence type="ECO:0000259" key="8">
    <source>
        <dbReference type="Pfam" id="PF00728"/>
    </source>
</evidence>
<dbReference type="EMBL" id="VYUY01000005">
    <property type="protein sequence ID" value="KAA9135446.1"/>
    <property type="molecule type" value="Genomic_DNA"/>
</dbReference>
<organism evidence="10 11">
    <name type="scientific">Microbacterium caowuchunii</name>
    <dbReference type="NCBI Taxonomy" id="2614638"/>
    <lineage>
        <taxon>Bacteria</taxon>
        <taxon>Bacillati</taxon>
        <taxon>Actinomycetota</taxon>
        <taxon>Actinomycetes</taxon>
        <taxon>Micrococcales</taxon>
        <taxon>Microbacteriaceae</taxon>
        <taxon>Microbacterium</taxon>
    </lineage>
</organism>
<dbReference type="PANTHER" id="PTHR22600:SF57">
    <property type="entry name" value="BETA-N-ACETYLHEXOSAMINIDASE"/>
    <property type="match status" value="1"/>
</dbReference>
<dbReference type="GO" id="GO:0030203">
    <property type="term" value="P:glycosaminoglycan metabolic process"/>
    <property type="evidence" value="ECO:0007669"/>
    <property type="project" value="TreeGrafter"/>
</dbReference>
<feature type="domain" description="Beta-hexosaminidase bacterial type N-terminal" evidence="9">
    <location>
        <begin position="4"/>
        <end position="136"/>
    </location>
</feature>
<evidence type="ECO:0000256" key="3">
    <source>
        <dbReference type="ARBA" id="ARBA00012663"/>
    </source>
</evidence>
<dbReference type="InterPro" id="IPR015883">
    <property type="entry name" value="Glyco_hydro_20_cat"/>
</dbReference>
<gene>
    <name evidence="10" type="ORF">F6B40_02690</name>
</gene>
<feature type="domain" description="Glycoside hydrolase family 20 catalytic" evidence="8">
    <location>
        <begin position="330"/>
        <end position="478"/>
    </location>
</feature>
<dbReference type="EC" id="3.2.1.52" evidence="3"/>
<dbReference type="InterPro" id="IPR025705">
    <property type="entry name" value="Beta_hexosaminidase_sua/sub"/>
</dbReference>
<dbReference type="GO" id="GO:0004563">
    <property type="term" value="F:beta-N-acetylhexosaminidase activity"/>
    <property type="evidence" value="ECO:0007669"/>
    <property type="project" value="UniProtKB-EC"/>
</dbReference>
<feature type="active site" description="Proton donor" evidence="6">
    <location>
        <position position="320"/>
    </location>
</feature>
<sequence length="533" mass="56586">MPLGLIPYPRSVQMRRDSLPLDPGSSVSGIGETASAAAQRLVWELADRTGIPLSVAPPAAEGGAGTTITLRLDDTAGRAPESYLLEVGPEGATIEAADAAGLQYATRTLVQLLSPGRPEDPAASGWHLPAVRIEDAPRFRYRGLMLDVARHFFPVEVVLRVIDRACALGLNHLHLHLSDDQGWRLALASRPELAERASAGAAQGHRGGFYTRRDWDRIVAHAAARRMTLVPEIDMPGHTHAMGLAYPEIAAEPVITDEVRAAVTEFGGGIPTPGRPYPGFAVGFSSLRIHEQATYDVLADVLSELAGMTPGPYLHIGGDEALGTPAEDYAVFMARVTGMVAELGKTPIAWHDAGTVATLAPGTVGQYWGFVRPAPGSADAARGFPARGGGLILSPADAAYLDMKVEPGDPLGLDWANGPTSTEASYRWEPTEVIPGITESDILGVEAALWTETIATEADIEAMLFPRLAAVAEIAWSPASGPERSWESFRSRLAVLAEGWAATGLRFTRTPGVPWHSPGTGPAVDRDARRLDA</sequence>
<keyword evidence="5" id="KW-0326">Glycosidase</keyword>
<comment type="catalytic activity">
    <reaction evidence="1">
        <text>Hydrolysis of terminal non-reducing N-acetyl-D-hexosamine residues in N-acetyl-beta-D-hexosaminides.</text>
        <dbReference type="EC" id="3.2.1.52"/>
    </reaction>
</comment>
<evidence type="ECO:0000256" key="5">
    <source>
        <dbReference type="ARBA" id="ARBA00023295"/>
    </source>
</evidence>
<dbReference type="GO" id="GO:0005975">
    <property type="term" value="P:carbohydrate metabolic process"/>
    <property type="evidence" value="ECO:0007669"/>
    <property type="project" value="InterPro"/>
</dbReference>
<keyword evidence="4 10" id="KW-0378">Hydrolase</keyword>
<dbReference type="AlphaFoldDB" id="A0A5N0TNG8"/>
<dbReference type="Gene3D" id="3.20.20.80">
    <property type="entry name" value="Glycosidases"/>
    <property type="match status" value="1"/>
</dbReference>
<dbReference type="InterPro" id="IPR015882">
    <property type="entry name" value="HEX_bac_N"/>
</dbReference>
<keyword evidence="11" id="KW-1185">Reference proteome</keyword>
<evidence type="ECO:0000256" key="2">
    <source>
        <dbReference type="ARBA" id="ARBA00006285"/>
    </source>
</evidence>
<protein>
    <recommendedName>
        <fullName evidence="3">beta-N-acetylhexosaminidase</fullName>
        <ecNumber evidence="3">3.2.1.52</ecNumber>
    </recommendedName>
</protein>
<evidence type="ECO:0000256" key="6">
    <source>
        <dbReference type="PIRSR" id="PIRSR625705-1"/>
    </source>
</evidence>
<dbReference type="InterPro" id="IPR017853">
    <property type="entry name" value="GH"/>
</dbReference>
<comment type="similarity">
    <text evidence="2">Belongs to the glycosyl hydrolase 20 family.</text>
</comment>
<dbReference type="Gene3D" id="3.30.379.10">
    <property type="entry name" value="Chitobiase/beta-hexosaminidase domain 2-like"/>
    <property type="match status" value="1"/>
</dbReference>
<dbReference type="SUPFAM" id="SSF51445">
    <property type="entry name" value="(Trans)glycosidases"/>
    <property type="match status" value="1"/>
</dbReference>
<feature type="domain" description="Glycoside hydrolase family 20 catalytic" evidence="8">
    <location>
        <begin position="139"/>
        <end position="321"/>
    </location>
</feature>
<accession>A0A5N0TNG8</accession>
<evidence type="ECO:0000256" key="1">
    <source>
        <dbReference type="ARBA" id="ARBA00001231"/>
    </source>
</evidence>
<dbReference type="GO" id="GO:0016020">
    <property type="term" value="C:membrane"/>
    <property type="evidence" value="ECO:0007669"/>
    <property type="project" value="TreeGrafter"/>
</dbReference>
<name>A0A5N0TNG8_9MICO</name>
<feature type="region of interest" description="Disordered" evidence="7">
    <location>
        <begin position="511"/>
        <end position="533"/>
    </location>
</feature>
<dbReference type="Pfam" id="PF02838">
    <property type="entry name" value="Glyco_hydro_20b"/>
    <property type="match status" value="1"/>
</dbReference>
<dbReference type="Pfam" id="PF00728">
    <property type="entry name" value="Glyco_hydro_20"/>
    <property type="match status" value="2"/>
</dbReference>
<evidence type="ECO:0000313" key="11">
    <source>
        <dbReference type="Proteomes" id="UP000326838"/>
    </source>
</evidence>
<feature type="compositionally biased region" description="Basic and acidic residues" evidence="7">
    <location>
        <begin position="524"/>
        <end position="533"/>
    </location>
</feature>
<dbReference type="PANTHER" id="PTHR22600">
    <property type="entry name" value="BETA-HEXOSAMINIDASE"/>
    <property type="match status" value="1"/>
</dbReference>
<evidence type="ECO:0000259" key="9">
    <source>
        <dbReference type="Pfam" id="PF02838"/>
    </source>
</evidence>
<comment type="caution">
    <text evidence="10">The sequence shown here is derived from an EMBL/GenBank/DDBJ whole genome shotgun (WGS) entry which is preliminary data.</text>
</comment>
<reference evidence="11" key="1">
    <citation type="submission" date="2019-09" db="EMBL/GenBank/DDBJ databases">
        <title>Mumia zhuanghuii sp. nov. isolated from the intestinal contents of plateau pika (Ochotona curzoniae) in the Qinghai-Tibet plateau of China.</title>
        <authorList>
            <person name="Tian Z."/>
        </authorList>
    </citation>
    <scope>NUCLEOTIDE SEQUENCE [LARGE SCALE GENOMIC DNA]</scope>
    <source>
        <strain evidence="11">L-033</strain>
    </source>
</reference>
<dbReference type="RefSeq" id="WP_150891986.1">
    <property type="nucleotide sequence ID" value="NZ_VYUY01000005.1"/>
</dbReference>